<name>A0A1B6PU04_SORBI</name>
<sequence>MASLPLASSVKGLLFEAFIRSAFGLPVGPPLPTAESFSLLVAFGRCHSRLSIAFVADCLSSILGGCASSFHVAPVEDQIFLFQGHKPVECAVLMKPRPKNQDLAIVSIEPMPGHQVTFQNIRNVVLDFLTNVVRVEFTDMQPTHLGQAYVRFRNIYDKDRLIEDGPFLFGEITICFVDHTRGRNWRAINFNIECWLMLLGFLSDYKEDEHIVNTISSFGRVISWVDDGRHLAKLLVRARVIDYESVPQFIVLTEGEGFQGESWTIQCEILHGNLLGGLPQDEDPAPGPDAFPLGDLLIYLALGNLGLAPILSKIHKMALLPDSKLFHSEVPDIPTHHANGKSGRPKGKDKAVVVETEVRRSPRVRACNNGFKRQGCKERNCVGCNAKPPSLSSSAIRSISSALYDLEAALVSDEML</sequence>
<dbReference type="Pfam" id="PF24530">
    <property type="entry name" value="DUF7597"/>
    <property type="match status" value="1"/>
</dbReference>
<dbReference type="EMBL" id="CM000764">
    <property type="protein sequence ID" value="KXG29150.2"/>
    <property type="molecule type" value="Genomic_DNA"/>
</dbReference>
<organism evidence="3 4">
    <name type="scientific">Sorghum bicolor</name>
    <name type="common">Sorghum</name>
    <name type="synonym">Sorghum vulgare</name>
    <dbReference type="NCBI Taxonomy" id="4558"/>
    <lineage>
        <taxon>Eukaryota</taxon>
        <taxon>Viridiplantae</taxon>
        <taxon>Streptophyta</taxon>
        <taxon>Embryophyta</taxon>
        <taxon>Tracheophyta</taxon>
        <taxon>Spermatophyta</taxon>
        <taxon>Magnoliopsida</taxon>
        <taxon>Liliopsida</taxon>
        <taxon>Poales</taxon>
        <taxon>Poaceae</taxon>
        <taxon>PACMAD clade</taxon>
        <taxon>Panicoideae</taxon>
        <taxon>Andropogonodae</taxon>
        <taxon>Andropogoneae</taxon>
        <taxon>Sorghinae</taxon>
        <taxon>Sorghum</taxon>
    </lineage>
</organism>
<proteinExistence type="predicted"/>
<evidence type="ECO:0000256" key="1">
    <source>
        <dbReference type="SAM" id="MobiDB-lite"/>
    </source>
</evidence>
<protein>
    <recommendedName>
        <fullName evidence="2">DUF7597 domain-containing protein</fullName>
    </recommendedName>
</protein>
<dbReference type="Proteomes" id="UP000000768">
    <property type="component" value="Chromosome 5"/>
</dbReference>
<reference evidence="3 4" key="1">
    <citation type="journal article" date="2009" name="Nature">
        <title>The Sorghum bicolor genome and the diversification of grasses.</title>
        <authorList>
            <person name="Paterson A.H."/>
            <person name="Bowers J.E."/>
            <person name="Bruggmann R."/>
            <person name="Dubchak I."/>
            <person name="Grimwood J."/>
            <person name="Gundlach H."/>
            <person name="Haberer G."/>
            <person name="Hellsten U."/>
            <person name="Mitros T."/>
            <person name="Poliakov A."/>
            <person name="Schmutz J."/>
            <person name="Spannagl M."/>
            <person name="Tang H."/>
            <person name="Wang X."/>
            <person name="Wicker T."/>
            <person name="Bharti A.K."/>
            <person name="Chapman J."/>
            <person name="Feltus F.A."/>
            <person name="Gowik U."/>
            <person name="Grigoriev I.V."/>
            <person name="Lyons E."/>
            <person name="Maher C.A."/>
            <person name="Martis M."/>
            <person name="Narechania A."/>
            <person name="Otillar R.P."/>
            <person name="Penning B.W."/>
            <person name="Salamov A.A."/>
            <person name="Wang Y."/>
            <person name="Zhang L."/>
            <person name="Carpita N.C."/>
            <person name="Freeling M."/>
            <person name="Gingle A.R."/>
            <person name="Hash C.T."/>
            <person name="Keller B."/>
            <person name="Klein P."/>
            <person name="Kresovich S."/>
            <person name="McCann M.C."/>
            <person name="Ming R."/>
            <person name="Peterson D.G."/>
            <person name="Mehboob-ur-Rahman"/>
            <person name="Ware D."/>
            <person name="Westhoff P."/>
            <person name="Mayer K.F."/>
            <person name="Messing J."/>
            <person name="Rokhsar D.S."/>
        </authorList>
    </citation>
    <scope>NUCLEOTIDE SEQUENCE [LARGE SCALE GENOMIC DNA]</scope>
    <source>
        <strain evidence="4">cv. BTx623</strain>
    </source>
</reference>
<dbReference type="AlphaFoldDB" id="A0A1B6PU04"/>
<dbReference type="FunCoup" id="A0A1B6PU04">
    <property type="interactions" value="966"/>
</dbReference>
<dbReference type="PANTHER" id="PTHR33075:SF7">
    <property type="entry name" value="OS02G0303350 PROTEIN"/>
    <property type="match status" value="1"/>
</dbReference>
<dbReference type="InterPro" id="IPR056018">
    <property type="entry name" value="DUF7597"/>
</dbReference>
<dbReference type="Gramene" id="KXG29150">
    <property type="protein sequence ID" value="KXG29150"/>
    <property type="gene ID" value="SORBI_3005G144800"/>
</dbReference>
<keyword evidence="4" id="KW-1185">Reference proteome</keyword>
<feature type="domain" description="DUF7597" evidence="2">
    <location>
        <begin position="92"/>
        <end position="188"/>
    </location>
</feature>
<dbReference type="PANTHER" id="PTHR33075">
    <property type="entry name" value="OS02G0499800 PROTEIN"/>
    <property type="match status" value="1"/>
</dbReference>
<evidence type="ECO:0000313" key="3">
    <source>
        <dbReference type="EMBL" id="KXG29150.2"/>
    </source>
</evidence>
<dbReference type="OMA" id="IPTHHAN"/>
<reference evidence="4" key="2">
    <citation type="journal article" date="2018" name="Plant J.">
        <title>The Sorghum bicolor reference genome: improved assembly, gene annotations, a transcriptome atlas, and signatures of genome organization.</title>
        <authorList>
            <person name="McCormick R.F."/>
            <person name="Truong S.K."/>
            <person name="Sreedasyam A."/>
            <person name="Jenkins J."/>
            <person name="Shu S."/>
            <person name="Sims D."/>
            <person name="Kennedy M."/>
            <person name="Amirebrahimi M."/>
            <person name="Weers B.D."/>
            <person name="McKinley B."/>
            <person name="Mattison A."/>
            <person name="Morishige D.T."/>
            <person name="Grimwood J."/>
            <person name="Schmutz J."/>
            <person name="Mullet J.E."/>
        </authorList>
    </citation>
    <scope>NUCLEOTIDE SEQUENCE [LARGE SCALE GENOMIC DNA]</scope>
    <source>
        <strain evidence="4">cv. BTx623</strain>
    </source>
</reference>
<feature type="region of interest" description="Disordered" evidence="1">
    <location>
        <begin position="331"/>
        <end position="354"/>
    </location>
</feature>
<evidence type="ECO:0000313" key="4">
    <source>
        <dbReference type="Proteomes" id="UP000000768"/>
    </source>
</evidence>
<gene>
    <name evidence="3" type="ORF">SORBI_3005G144800</name>
</gene>
<evidence type="ECO:0000259" key="2">
    <source>
        <dbReference type="Pfam" id="PF24530"/>
    </source>
</evidence>
<accession>A0A1B6PU04</accession>
<dbReference type="InParanoid" id="A0A1B6PU04"/>